<dbReference type="HOGENOM" id="CLU_114867_0_0_11"/>
<accession>Q83GL3</accession>
<dbReference type="Proteomes" id="UP000002200">
    <property type="component" value="Chromosome"/>
</dbReference>
<dbReference type="InterPro" id="IPR021491">
    <property type="entry name" value="DUF3145"/>
</dbReference>
<name>Q83GL3_TROWT</name>
<sequence>MGVSVVLPVSGYVFIHSAPRFLCTHLSWAVSSVLSKRVDLAWTCQPFLAGTYRSVYRWVSDKPGTGAALAAVLRSWDNIRFEVTENCTADNDGARWLYTPELGIHYAQTDSAGNIVLTENRLQDILTRCEGNFSSVRREINFCLGNAWDEQLEPYRSSAGYAYA</sequence>
<proteinExistence type="predicted"/>
<gene>
    <name evidence="1" type="ordered locus">TWT_250</name>
</gene>
<organism evidence="1 2">
    <name type="scientific">Tropheryma whipplei (strain Twist)</name>
    <name type="common">Whipple's bacillus</name>
    <dbReference type="NCBI Taxonomy" id="203267"/>
    <lineage>
        <taxon>Bacteria</taxon>
        <taxon>Bacillati</taxon>
        <taxon>Actinomycetota</taxon>
        <taxon>Actinomycetes</taxon>
        <taxon>Micrococcales</taxon>
        <taxon>Tropherymataceae</taxon>
        <taxon>Tropheryma</taxon>
    </lineage>
</organism>
<protein>
    <recommendedName>
        <fullName evidence="3">DUF3145 domain-containing protein</fullName>
    </recommendedName>
</protein>
<reference evidence="1 2" key="1">
    <citation type="journal article" date="2003" name="Genome Res.">
        <title>Tropheryma whipplei twist: a human pathogenic Actinobacteria with a reduced genome.</title>
        <authorList>
            <person name="Raoult D."/>
            <person name="Ogata H."/>
            <person name="Audic S."/>
            <person name="Robert C."/>
            <person name="Suhre K."/>
            <person name="Drancourt M."/>
            <person name="Claverie J.-M."/>
        </authorList>
    </citation>
    <scope>NUCLEOTIDE SEQUENCE [LARGE SCALE GENOMIC DNA]</scope>
    <source>
        <strain evidence="1 2">Twist</strain>
    </source>
</reference>
<keyword evidence="2" id="KW-1185">Reference proteome</keyword>
<evidence type="ECO:0008006" key="3">
    <source>
        <dbReference type="Google" id="ProtNLM"/>
    </source>
</evidence>
<dbReference type="STRING" id="203267.TWT_250"/>
<dbReference type="OrthoDB" id="3210860at2"/>
<evidence type="ECO:0000313" key="2">
    <source>
        <dbReference type="Proteomes" id="UP000002200"/>
    </source>
</evidence>
<dbReference type="EMBL" id="AE014184">
    <property type="protein sequence ID" value="AAO44347.1"/>
    <property type="molecule type" value="Genomic_DNA"/>
</dbReference>
<evidence type="ECO:0000313" key="1">
    <source>
        <dbReference type="EMBL" id="AAO44347.1"/>
    </source>
</evidence>
<dbReference type="AlphaFoldDB" id="Q83GL3"/>
<dbReference type="RefSeq" id="WP_011102454.1">
    <property type="nucleotide sequence ID" value="NC_004572.3"/>
</dbReference>
<dbReference type="Pfam" id="PF11343">
    <property type="entry name" value="DUF3145"/>
    <property type="match status" value="1"/>
</dbReference>
<dbReference type="KEGG" id="twh:TWT_250"/>
<dbReference type="eggNOG" id="ENOG502ZWGX">
    <property type="taxonomic scope" value="Bacteria"/>
</dbReference>